<evidence type="ECO:0000259" key="3">
    <source>
        <dbReference type="PROSITE" id="PS50977"/>
    </source>
</evidence>
<dbReference type="GO" id="GO:0000976">
    <property type="term" value="F:transcription cis-regulatory region binding"/>
    <property type="evidence" value="ECO:0007669"/>
    <property type="project" value="TreeGrafter"/>
</dbReference>
<name>A0A0J6IHU9_9PSED</name>
<dbReference type="PRINTS" id="PR00455">
    <property type="entry name" value="HTHTETR"/>
</dbReference>
<evidence type="ECO:0000313" key="5">
    <source>
        <dbReference type="Proteomes" id="UP000036325"/>
    </source>
</evidence>
<comment type="caution">
    <text evidence="4">The sequence shown here is derived from an EMBL/GenBank/DDBJ whole genome shotgun (WGS) entry which is preliminary data.</text>
</comment>
<dbReference type="RefSeq" id="WP_048366294.1">
    <property type="nucleotide sequence ID" value="NZ_JYLF01000012.1"/>
</dbReference>
<accession>A0A0J6IHU9</accession>
<dbReference type="EMBL" id="JYLF01000012">
    <property type="protein sequence ID" value="KMN11903.1"/>
    <property type="molecule type" value="Genomic_DNA"/>
</dbReference>
<evidence type="ECO:0000313" key="4">
    <source>
        <dbReference type="EMBL" id="KMN11903.1"/>
    </source>
</evidence>
<dbReference type="GO" id="GO:0003700">
    <property type="term" value="F:DNA-binding transcription factor activity"/>
    <property type="evidence" value="ECO:0007669"/>
    <property type="project" value="TreeGrafter"/>
</dbReference>
<dbReference type="PATRIC" id="fig|1608994.3.peg.415"/>
<gene>
    <name evidence="4" type="ORF">TU86_21255</name>
</gene>
<evidence type="ECO:0000256" key="2">
    <source>
        <dbReference type="PROSITE-ProRule" id="PRU00335"/>
    </source>
</evidence>
<dbReference type="InterPro" id="IPR001647">
    <property type="entry name" value="HTH_TetR"/>
</dbReference>
<dbReference type="SUPFAM" id="SSF46689">
    <property type="entry name" value="Homeodomain-like"/>
    <property type="match status" value="1"/>
</dbReference>
<dbReference type="InterPro" id="IPR049484">
    <property type="entry name" value="Rv0078-like_C"/>
</dbReference>
<dbReference type="InterPro" id="IPR009057">
    <property type="entry name" value="Homeodomain-like_sf"/>
</dbReference>
<evidence type="ECO:0000256" key="1">
    <source>
        <dbReference type="ARBA" id="ARBA00023125"/>
    </source>
</evidence>
<dbReference type="Gene3D" id="1.10.357.10">
    <property type="entry name" value="Tetracycline Repressor, domain 2"/>
    <property type="match status" value="1"/>
</dbReference>
<dbReference type="AlphaFoldDB" id="A0A0J6IHU9"/>
<keyword evidence="1 2" id="KW-0238">DNA-binding</keyword>
<organism evidence="4 5">
    <name type="scientific">Pseudomonas weihenstephanensis</name>
    <dbReference type="NCBI Taxonomy" id="1608994"/>
    <lineage>
        <taxon>Bacteria</taxon>
        <taxon>Pseudomonadati</taxon>
        <taxon>Pseudomonadota</taxon>
        <taxon>Gammaproteobacteria</taxon>
        <taxon>Pseudomonadales</taxon>
        <taxon>Pseudomonadaceae</taxon>
        <taxon>Pseudomonas</taxon>
    </lineage>
</organism>
<sequence>MAPKARSQMIEETRAKLLDAARQAFGSVGYAQTSMDELTASVGLTRGALYHHFGDKKGLLQAVVQQIDAELDAQLAQEFEQASSPWEGFRGRCRVFLQMALEVEVQRIMLRDAPSVLGSEYLQSSQSDCSASLAAMLRDLIEAQVIQRTNPEALARLIQGGLMDASFWIAADQQPPQRLTAALDSLDLMLRGVLRVPQPGQTG</sequence>
<dbReference type="InterPro" id="IPR050109">
    <property type="entry name" value="HTH-type_TetR-like_transc_reg"/>
</dbReference>
<feature type="domain" description="HTH tetR-type" evidence="3">
    <location>
        <begin position="11"/>
        <end position="71"/>
    </location>
</feature>
<dbReference type="STRING" id="1608994.TU86_21255"/>
<dbReference type="Pfam" id="PF21351">
    <property type="entry name" value="TetR_C_41"/>
    <property type="match status" value="1"/>
</dbReference>
<feature type="DNA-binding region" description="H-T-H motif" evidence="2">
    <location>
        <begin position="34"/>
        <end position="53"/>
    </location>
</feature>
<dbReference type="InterPro" id="IPR023772">
    <property type="entry name" value="DNA-bd_HTH_TetR-type_CS"/>
</dbReference>
<dbReference type="Pfam" id="PF00440">
    <property type="entry name" value="TetR_N"/>
    <property type="match status" value="1"/>
</dbReference>
<dbReference type="PROSITE" id="PS50977">
    <property type="entry name" value="HTH_TETR_2"/>
    <property type="match status" value="1"/>
</dbReference>
<dbReference type="PANTHER" id="PTHR30055">
    <property type="entry name" value="HTH-TYPE TRANSCRIPTIONAL REGULATOR RUTR"/>
    <property type="match status" value="1"/>
</dbReference>
<dbReference type="PROSITE" id="PS01081">
    <property type="entry name" value="HTH_TETR_1"/>
    <property type="match status" value="1"/>
</dbReference>
<protein>
    <submittedName>
        <fullName evidence="4">TetR family transcriptional regulator</fullName>
    </submittedName>
</protein>
<dbReference type="Proteomes" id="UP000036325">
    <property type="component" value="Unassembled WGS sequence"/>
</dbReference>
<dbReference type="PANTHER" id="PTHR30055:SF223">
    <property type="entry name" value="HTH-TYPE TRANSCRIPTIONAL REGULATOR UIDR"/>
    <property type="match status" value="1"/>
</dbReference>
<dbReference type="OrthoDB" id="5293556at2"/>
<proteinExistence type="predicted"/>
<reference evidence="4 5" key="1">
    <citation type="submission" date="2015-02" db="EMBL/GenBank/DDBJ databases">
        <title>Pseudomonas helleri sp. nov. and Pseudomonas weihenstephanensis sp. nov., isolated from raw cows milk.</title>
        <authorList>
            <person name="von Neubeck M."/>
            <person name="Huptas C."/>
            <person name="Wenning M."/>
            <person name="Scherer S."/>
        </authorList>
    </citation>
    <scope>NUCLEOTIDE SEQUENCE [LARGE SCALE GENOMIC DNA]</scope>
    <source>
        <strain evidence="4 5">DSM 29166</strain>
    </source>
</reference>